<evidence type="ECO:0000313" key="2">
    <source>
        <dbReference type="EMBL" id="SFO46841.1"/>
    </source>
</evidence>
<evidence type="ECO:0000313" key="3">
    <source>
        <dbReference type="Proteomes" id="UP000199564"/>
    </source>
</evidence>
<proteinExistence type="predicted"/>
<accession>A0A1I5HG54</accession>
<reference evidence="3" key="1">
    <citation type="submission" date="2016-10" db="EMBL/GenBank/DDBJ databases">
        <authorList>
            <person name="Varghese N."/>
            <person name="Submissions S."/>
        </authorList>
    </citation>
    <scope>NUCLEOTIDE SEQUENCE [LARGE SCALE GENOMIC DNA]</scope>
    <source>
        <strain evidence="3">DSM 15282</strain>
    </source>
</reference>
<feature type="transmembrane region" description="Helical" evidence="1">
    <location>
        <begin position="45"/>
        <end position="68"/>
    </location>
</feature>
<keyword evidence="1" id="KW-1133">Transmembrane helix</keyword>
<organism evidence="2 3">
    <name type="scientific">Algoriphagus ornithinivorans</name>
    <dbReference type="NCBI Taxonomy" id="226506"/>
    <lineage>
        <taxon>Bacteria</taxon>
        <taxon>Pseudomonadati</taxon>
        <taxon>Bacteroidota</taxon>
        <taxon>Cytophagia</taxon>
        <taxon>Cytophagales</taxon>
        <taxon>Cyclobacteriaceae</taxon>
        <taxon>Algoriphagus</taxon>
    </lineage>
</organism>
<dbReference type="EMBL" id="FOVW01000007">
    <property type="protein sequence ID" value="SFO46841.1"/>
    <property type="molecule type" value="Genomic_DNA"/>
</dbReference>
<gene>
    <name evidence="2" type="ORF">SAMN04488519_10711</name>
</gene>
<dbReference type="AlphaFoldDB" id="A0A1I5HG54"/>
<keyword evidence="1" id="KW-0472">Membrane</keyword>
<keyword evidence="3" id="KW-1185">Reference proteome</keyword>
<dbReference type="STRING" id="226506.SAMN04488519_10711"/>
<protein>
    <submittedName>
        <fullName evidence="2">Uncharacterized protein</fullName>
    </submittedName>
</protein>
<dbReference type="RefSeq" id="WP_091654366.1">
    <property type="nucleotide sequence ID" value="NZ_FOVW01000007.1"/>
</dbReference>
<keyword evidence="1" id="KW-0812">Transmembrane</keyword>
<dbReference type="Proteomes" id="UP000199564">
    <property type="component" value="Unassembled WGS sequence"/>
</dbReference>
<sequence length="169" mass="18751">MKTFNYKKRNFFSGPHLLGLILLLVGIFVLVSPTFLESGSSLEKVITVGVVTLTIGLIIFSSYSGVLLDFSKNRYKNYFSIVGFRFGEWSLLPQISKIEVLPYSFKSQNVPNGISPTLSGTVNSFKVILYSKSSQSVFSFDYSNLNKAIKKANQIANDSNSDLIIPSIQ</sequence>
<name>A0A1I5HG54_9BACT</name>
<evidence type="ECO:0000256" key="1">
    <source>
        <dbReference type="SAM" id="Phobius"/>
    </source>
</evidence>
<feature type="transmembrane region" description="Helical" evidence="1">
    <location>
        <begin position="12"/>
        <end position="33"/>
    </location>
</feature>